<dbReference type="GO" id="GO:0005576">
    <property type="term" value="C:extracellular region"/>
    <property type="evidence" value="ECO:0007669"/>
    <property type="project" value="InterPro"/>
</dbReference>
<dbReference type="Pfam" id="PF01607">
    <property type="entry name" value="CBM_14"/>
    <property type="match status" value="1"/>
</dbReference>
<evidence type="ECO:0000256" key="1">
    <source>
        <dbReference type="SAM" id="SignalP"/>
    </source>
</evidence>
<feature type="domain" description="Chitin-binding type-2" evidence="2">
    <location>
        <begin position="25"/>
        <end position="83"/>
    </location>
</feature>
<dbReference type="SMART" id="SM00494">
    <property type="entry name" value="ChtBD2"/>
    <property type="match status" value="1"/>
</dbReference>
<keyword evidence="1" id="KW-0732">Signal</keyword>
<reference evidence="3 4" key="1">
    <citation type="submission" date="2020-04" db="EMBL/GenBank/DDBJ databases">
        <authorList>
            <person name="Alioto T."/>
            <person name="Alioto T."/>
            <person name="Gomez Garrido J."/>
        </authorList>
    </citation>
    <scope>NUCLEOTIDE SEQUENCE [LARGE SCALE GENOMIC DNA]</scope>
</reference>
<dbReference type="InterPro" id="IPR036508">
    <property type="entry name" value="Chitin-bd_dom_sf"/>
</dbReference>
<dbReference type="EMBL" id="CADEPI010000173">
    <property type="protein sequence ID" value="CAB3378813.1"/>
    <property type="molecule type" value="Genomic_DNA"/>
</dbReference>
<sequence length="98" mass="10717">MANLKFTTGVLLLCIVAFSSAERTTTSCTTEGVFPLPGCVGFYKCYKTEFGFESSNFFCANGFLYHELSQTCEPASKVTRCSIPASTEEQTKSPTWLG</sequence>
<dbReference type="SUPFAM" id="SSF57625">
    <property type="entry name" value="Invertebrate chitin-binding proteins"/>
    <property type="match status" value="1"/>
</dbReference>
<name>A0A8S1D7N4_9INSE</name>
<evidence type="ECO:0000313" key="4">
    <source>
        <dbReference type="Proteomes" id="UP000494165"/>
    </source>
</evidence>
<comment type="caution">
    <text evidence="3">The sequence shown here is derived from an EMBL/GenBank/DDBJ whole genome shotgun (WGS) entry which is preliminary data.</text>
</comment>
<feature type="chain" id="PRO_5035902188" description="Chitin-binding type-2 domain-containing protein" evidence="1">
    <location>
        <begin position="22"/>
        <end position="98"/>
    </location>
</feature>
<keyword evidence="4" id="KW-1185">Reference proteome</keyword>
<protein>
    <recommendedName>
        <fullName evidence="2">Chitin-binding type-2 domain-containing protein</fullName>
    </recommendedName>
</protein>
<accession>A0A8S1D7N4</accession>
<dbReference type="AlphaFoldDB" id="A0A8S1D7N4"/>
<evidence type="ECO:0000259" key="2">
    <source>
        <dbReference type="PROSITE" id="PS50940"/>
    </source>
</evidence>
<dbReference type="GO" id="GO:0008061">
    <property type="term" value="F:chitin binding"/>
    <property type="evidence" value="ECO:0007669"/>
    <property type="project" value="InterPro"/>
</dbReference>
<evidence type="ECO:0000313" key="3">
    <source>
        <dbReference type="EMBL" id="CAB3378813.1"/>
    </source>
</evidence>
<gene>
    <name evidence="3" type="ORF">CLODIP_2_CD00544</name>
</gene>
<dbReference type="PROSITE" id="PS50940">
    <property type="entry name" value="CHIT_BIND_II"/>
    <property type="match status" value="1"/>
</dbReference>
<dbReference type="OrthoDB" id="6340217at2759"/>
<feature type="signal peptide" evidence="1">
    <location>
        <begin position="1"/>
        <end position="21"/>
    </location>
</feature>
<dbReference type="InterPro" id="IPR002557">
    <property type="entry name" value="Chitin-bd_dom"/>
</dbReference>
<organism evidence="3 4">
    <name type="scientific">Cloeon dipterum</name>
    <dbReference type="NCBI Taxonomy" id="197152"/>
    <lineage>
        <taxon>Eukaryota</taxon>
        <taxon>Metazoa</taxon>
        <taxon>Ecdysozoa</taxon>
        <taxon>Arthropoda</taxon>
        <taxon>Hexapoda</taxon>
        <taxon>Insecta</taxon>
        <taxon>Pterygota</taxon>
        <taxon>Palaeoptera</taxon>
        <taxon>Ephemeroptera</taxon>
        <taxon>Pisciforma</taxon>
        <taxon>Baetidae</taxon>
        <taxon>Cloeon</taxon>
    </lineage>
</organism>
<dbReference type="Proteomes" id="UP000494165">
    <property type="component" value="Unassembled WGS sequence"/>
</dbReference>
<dbReference type="Gene3D" id="2.170.140.10">
    <property type="entry name" value="Chitin binding domain"/>
    <property type="match status" value="1"/>
</dbReference>
<proteinExistence type="predicted"/>